<dbReference type="Proteomes" id="UP000248882">
    <property type="component" value="Unassembled WGS sequence"/>
</dbReference>
<gene>
    <name evidence="1" type="ORF">LV85_01534</name>
</gene>
<dbReference type="OrthoDB" id="7058268at2"/>
<reference evidence="1 2" key="1">
    <citation type="submission" date="2018-06" db="EMBL/GenBank/DDBJ databases">
        <title>Genomic Encyclopedia of Archaeal and Bacterial Type Strains, Phase II (KMG-II): from individual species to whole genera.</title>
        <authorList>
            <person name="Goeker M."/>
        </authorList>
    </citation>
    <scope>NUCLEOTIDE SEQUENCE [LARGE SCALE GENOMIC DNA]</scope>
    <source>
        <strain evidence="1 2">DSM 19830</strain>
    </source>
</reference>
<dbReference type="AlphaFoldDB" id="A0A2W7R0Y1"/>
<name>A0A2W7R0Y1_9BACT</name>
<organism evidence="1 2">
    <name type="scientific">Algoriphagus chordae</name>
    <dbReference type="NCBI Taxonomy" id="237019"/>
    <lineage>
        <taxon>Bacteria</taxon>
        <taxon>Pseudomonadati</taxon>
        <taxon>Bacteroidota</taxon>
        <taxon>Cytophagia</taxon>
        <taxon>Cytophagales</taxon>
        <taxon>Cyclobacteriaceae</taxon>
        <taxon>Algoriphagus</taxon>
    </lineage>
</organism>
<dbReference type="Pfam" id="PF04007">
    <property type="entry name" value="DUF354"/>
    <property type="match status" value="1"/>
</dbReference>
<accession>A0A2W7R0Y1</accession>
<dbReference type="PIRSF" id="PIRSF005357">
    <property type="entry name" value="UCP005357"/>
    <property type="match status" value="1"/>
</dbReference>
<keyword evidence="2" id="KW-1185">Reference proteome</keyword>
<protein>
    <recommendedName>
        <fullName evidence="3">DUF354 domain-containing protein</fullName>
    </recommendedName>
</protein>
<dbReference type="PANTHER" id="PTHR39662">
    <property type="entry name" value="DUF354 DOMAIN-CONTAINING PROTEIN-RELATED"/>
    <property type="match status" value="1"/>
</dbReference>
<sequence length="358" mass="41125">MKIFIDIGHPGHVHYFKNFYFIMINNGHDFLITARDKPIICELLETYGIPYLNRGRGKDSKFGKLLYMLQADVFLIKKFLNFKPDISISFSSPYAAQTSFLFNVPHIALNDTEHTDKVHSRFTYPFSKAIITPQSYQNNLGAKHIRFNNVVESLYLHPTKFSPNQDIYTFLGIESTQHFAIVRFVSWNAFHDVGQGGFTLVQKREIVRYLSSKMRVFISSEGTLDEEFSEFQISIPPDKMHDALSFASLFVGESGTMASESSLLGTPAIYVNSLPLMCYLKLEKENDLLYHFTDGDNVLEFLTGISDFPMFKLSCTNKLKHMVSDFVNPTDFLIWFVANYPKSFDILKADPDYQYNIS</sequence>
<dbReference type="InterPro" id="IPR007152">
    <property type="entry name" value="DUF354"/>
</dbReference>
<evidence type="ECO:0008006" key="3">
    <source>
        <dbReference type="Google" id="ProtNLM"/>
    </source>
</evidence>
<dbReference type="SUPFAM" id="SSF53756">
    <property type="entry name" value="UDP-Glycosyltransferase/glycogen phosphorylase"/>
    <property type="match status" value="1"/>
</dbReference>
<proteinExistence type="predicted"/>
<dbReference type="EMBL" id="QKZT01000005">
    <property type="protein sequence ID" value="PZX54194.1"/>
    <property type="molecule type" value="Genomic_DNA"/>
</dbReference>
<dbReference type="RefSeq" id="WP_111317818.1">
    <property type="nucleotide sequence ID" value="NZ_QKZT01000005.1"/>
</dbReference>
<evidence type="ECO:0000313" key="1">
    <source>
        <dbReference type="EMBL" id="PZX54194.1"/>
    </source>
</evidence>
<comment type="caution">
    <text evidence="1">The sequence shown here is derived from an EMBL/GenBank/DDBJ whole genome shotgun (WGS) entry which is preliminary data.</text>
</comment>
<evidence type="ECO:0000313" key="2">
    <source>
        <dbReference type="Proteomes" id="UP000248882"/>
    </source>
</evidence>
<dbReference type="PANTHER" id="PTHR39662:SF1">
    <property type="entry name" value="DUF354 DOMAIN-CONTAINING PROTEIN"/>
    <property type="match status" value="1"/>
</dbReference>